<protein>
    <recommendedName>
        <fullName evidence="3">XkdX family protein</fullName>
    </recommendedName>
</protein>
<gene>
    <name evidence="1" type="ORF">LSI01_10030</name>
</gene>
<name>A0A510VP16_9LACO</name>
<dbReference type="AlphaFoldDB" id="A0A510VP16"/>
<comment type="caution">
    <text evidence="1">The sequence shown here is derived from an EMBL/GenBank/DDBJ whole genome shotgun (WGS) entry which is preliminary data.</text>
</comment>
<organism evidence="1 2">
    <name type="scientific">Furfurilactobacillus siliginis</name>
    <dbReference type="NCBI Taxonomy" id="348151"/>
    <lineage>
        <taxon>Bacteria</taxon>
        <taxon>Bacillati</taxon>
        <taxon>Bacillota</taxon>
        <taxon>Bacilli</taxon>
        <taxon>Lactobacillales</taxon>
        <taxon>Lactobacillaceae</taxon>
        <taxon>Furfurilactobacillus</taxon>
    </lineage>
</organism>
<evidence type="ECO:0008006" key="3">
    <source>
        <dbReference type="Google" id="ProtNLM"/>
    </source>
</evidence>
<accession>A0A510VP16</accession>
<sequence>MHSAMFEIVKSWRETTPDVWNDTMLKTAVSISWITDAERTEIIQGN</sequence>
<evidence type="ECO:0000313" key="1">
    <source>
        <dbReference type="EMBL" id="GEK28692.1"/>
    </source>
</evidence>
<dbReference type="Proteomes" id="UP000321429">
    <property type="component" value="Unassembled WGS sequence"/>
</dbReference>
<dbReference type="EMBL" id="BJUD01000015">
    <property type="protein sequence ID" value="GEK28692.1"/>
    <property type="molecule type" value="Genomic_DNA"/>
</dbReference>
<reference evidence="1 2" key="1">
    <citation type="submission" date="2019-07" db="EMBL/GenBank/DDBJ databases">
        <title>Whole genome shotgun sequence of Lactobacillus siliginis NBRC 101315.</title>
        <authorList>
            <person name="Hosoyama A."/>
            <person name="Uohara A."/>
            <person name="Ohji S."/>
            <person name="Ichikawa N."/>
        </authorList>
    </citation>
    <scope>NUCLEOTIDE SEQUENCE [LARGE SCALE GENOMIC DNA]</scope>
    <source>
        <strain evidence="1 2">NBRC 101315</strain>
    </source>
</reference>
<evidence type="ECO:0000313" key="2">
    <source>
        <dbReference type="Proteomes" id="UP000321429"/>
    </source>
</evidence>
<proteinExistence type="predicted"/>
<dbReference type="RefSeq" id="WP_157047464.1">
    <property type="nucleotide sequence ID" value="NZ_BJUD01000015.1"/>
</dbReference>